<reference evidence="1 2" key="1">
    <citation type="journal article" date="2024" name="J Genomics">
        <title>Draft genome sequencing and assembly of Favolaschia claudopus CIRM-BRFM 2984 isolated from oak limbs.</title>
        <authorList>
            <person name="Navarro D."/>
            <person name="Drula E."/>
            <person name="Chaduli D."/>
            <person name="Cazenave R."/>
            <person name="Ahrendt S."/>
            <person name="Wang J."/>
            <person name="Lipzen A."/>
            <person name="Daum C."/>
            <person name="Barry K."/>
            <person name="Grigoriev I.V."/>
            <person name="Favel A."/>
            <person name="Rosso M.N."/>
            <person name="Martin F."/>
        </authorList>
    </citation>
    <scope>NUCLEOTIDE SEQUENCE [LARGE SCALE GENOMIC DNA]</scope>
    <source>
        <strain evidence="1 2">CIRM-BRFM 2984</strain>
    </source>
</reference>
<gene>
    <name evidence="1" type="ORF">R3P38DRAFT_2417640</name>
</gene>
<evidence type="ECO:0000313" key="2">
    <source>
        <dbReference type="Proteomes" id="UP001362999"/>
    </source>
</evidence>
<feature type="non-terminal residue" evidence="1">
    <location>
        <position position="91"/>
    </location>
</feature>
<protein>
    <submittedName>
        <fullName evidence="1">Uncharacterized protein</fullName>
    </submittedName>
</protein>
<comment type="caution">
    <text evidence="1">The sequence shown here is derived from an EMBL/GenBank/DDBJ whole genome shotgun (WGS) entry which is preliminary data.</text>
</comment>
<sequence>NKNSLLFITDVKGASPSSDRLKTIRRLTFAFFFELQQENSLPETWGKASLTIKHRFRATIESAIPELRLCADQWKTEKLASITYSTWRGTH</sequence>
<feature type="non-terminal residue" evidence="1">
    <location>
        <position position="1"/>
    </location>
</feature>
<dbReference type="EMBL" id="JAWWNJ010000245">
    <property type="protein sequence ID" value="KAK6967043.1"/>
    <property type="molecule type" value="Genomic_DNA"/>
</dbReference>
<dbReference type="Proteomes" id="UP001362999">
    <property type="component" value="Unassembled WGS sequence"/>
</dbReference>
<organism evidence="1 2">
    <name type="scientific">Favolaschia claudopus</name>
    <dbReference type="NCBI Taxonomy" id="2862362"/>
    <lineage>
        <taxon>Eukaryota</taxon>
        <taxon>Fungi</taxon>
        <taxon>Dikarya</taxon>
        <taxon>Basidiomycota</taxon>
        <taxon>Agaricomycotina</taxon>
        <taxon>Agaricomycetes</taxon>
        <taxon>Agaricomycetidae</taxon>
        <taxon>Agaricales</taxon>
        <taxon>Marasmiineae</taxon>
        <taxon>Mycenaceae</taxon>
        <taxon>Favolaschia</taxon>
    </lineage>
</organism>
<evidence type="ECO:0000313" key="1">
    <source>
        <dbReference type="EMBL" id="KAK6967043.1"/>
    </source>
</evidence>
<name>A0AAV9Z177_9AGAR</name>
<accession>A0AAV9Z177</accession>
<keyword evidence="2" id="KW-1185">Reference proteome</keyword>
<proteinExistence type="predicted"/>
<dbReference type="AlphaFoldDB" id="A0AAV9Z177"/>